<reference evidence="2" key="1">
    <citation type="submission" date="2015-04" db="EMBL/GenBank/DDBJ databases">
        <title>The genome sequence of the plant pathogenic Rhizarian Plasmodiophora brassicae reveals insights in its biotrophic life cycle and the origin of chitin synthesis.</title>
        <authorList>
            <person name="Schwelm A."/>
            <person name="Fogelqvist J."/>
            <person name="Knaust A."/>
            <person name="Julke S."/>
            <person name="Lilja T."/>
            <person name="Dhandapani V."/>
            <person name="Bonilla-Rosso G."/>
            <person name="Karlsson M."/>
            <person name="Shevchenko A."/>
            <person name="Choi S.R."/>
            <person name="Kim H.G."/>
            <person name="Park J.Y."/>
            <person name="Lim Y.P."/>
            <person name="Ludwig-Muller J."/>
            <person name="Dixelius C."/>
        </authorList>
    </citation>
    <scope>NUCLEOTIDE SEQUENCE</scope>
    <source>
        <tissue evidence="2">Potato root galls</tissue>
    </source>
</reference>
<organism evidence="2">
    <name type="scientific">Spongospora subterranea</name>
    <dbReference type="NCBI Taxonomy" id="70186"/>
    <lineage>
        <taxon>Eukaryota</taxon>
        <taxon>Sar</taxon>
        <taxon>Rhizaria</taxon>
        <taxon>Endomyxa</taxon>
        <taxon>Phytomyxea</taxon>
        <taxon>Plasmodiophorida</taxon>
        <taxon>Plasmodiophoridae</taxon>
        <taxon>Spongospora</taxon>
    </lineage>
</organism>
<feature type="compositionally biased region" description="Basic and acidic residues" evidence="1">
    <location>
        <begin position="34"/>
        <end position="56"/>
    </location>
</feature>
<evidence type="ECO:0000256" key="1">
    <source>
        <dbReference type="SAM" id="MobiDB-lite"/>
    </source>
</evidence>
<sequence>HEVGKRKFGHDLTNTQLADKFSLKTNLDKQQCPTDKERSSIHRRLHDDFSPERPEPLDGSSKCKRQKDHSSKRTRLLDKNFHRRKLAKLKLEKVSSSGSESEPCQSLLENVPYLKIRTYSKIPEKQWVLVQQRSQARTSFANEPLNIEEWLQREKIRFRKKRRSKL</sequence>
<feature type="non-terminal residue" evidence="2">
    <location>
        <position position="1"/>
    </location>
</feature>
<accession>A0A0H5QHD0</accession>
<proteinExistence type="predicted"/>
<name>A0A0H5QHD0_9EUKA</name>
<dbReference type="EMBL" id="HACM01000627">
    <property type="protein sequence ID" value="CRZ01069.1"/>
    <property type="molecule type" value="Transcribed_RNA"/>
</dbReference>
<dbReference type="EMBL" id="HACM01000625">
    <property type="protein sequence ID" value="CRZ01067.1"/>
    <property type="molecule type" value="Transcribed_RNA"/>
</dbReference>
<feature type="region of interest" description="Disordered" evidence="1">
    <location>
        <begin position="24"/>
        <end position="79"/>
    </location>
</feature>
<feature type="compositionally biased region" description="Polar residues" evidence="1">
    <location>
        <begin position="24"/>
        <end position="33"/>
    </location>
</feature>
<protein>
    <submittedName>
        <fullName evidence="2">Uncharacterized protein</fullName>
    </submittedName>
</protein>
<evidence type="ECO:0000313" key="2">
    <source>
        <dbReference type="EMBL" id="CRZ01067.1"/>
    </source>
</evidence>
<feature type="compositionally biased region" description="Basic and acidic residues" evidence="1">
    <location>
        <begin position="68"/>
        <end position="79"/>
    </location>
</feature>
<dbReference type="AlphaFoldDB" id="A0A0H5QHD0"/>